<evidence type="ECO:0000313" key="11">
    <source>
        <dbReference type="EMBL" id="CAG2213202.1"/>
    </source>
</evidence>
<dbReference type="OrthoDB" id="3176171at2759"/>
<evidence type="ECO:0000256" key="5">
    <source>
        <dbReference type="ARBA" id="ARBA00023054"/>
    </source>
</evidence>
<dbReference type="GO" id="GO:0007018">
    <property type="term" value="P:microtubule-based movement"/>
    <property type="evidence" value="ECO:0007669"/>
    <property type="project" value="InterPro"/>
</dbReference>
<dbReference type="PROSITE" id="PS50067">
    <property type="entry name" value="KINESIN_MOTOR_2"/>
    <property type="match status" value="2"/>
</dbReference>
<dbReference type="GO" id="GO:0008017">
    <property type="term" value="F:microtubule binding"/>
    <property type="evidence" value="ECO:0007669"/>
    <property type="project" value="InterPro"/>
</dbReference>
<dbReference type="PANTHER" id="PTHR47969">
    <property type="entry name" value="CHROMOSOME-ASSOCIATED KINESIN KIF4A-RELATED"/>
    <property type="match status" value="1"/>
</dbReference>
<sequence>MSEDKVIPVRVAIRCRPLITKELNEGCQKCVRFIDNEPQLVLGSNRSFTYDYVYSPDHSQHEVYDSSVKHLVKHIFKGYNATVLAYGQTGSGKTYTMGGCYDMVSEIEKGVIPRVMQELFNGMEDKPEYSFTVKVSYLEIYNEDINDLLCPMSKREPLAIREDATGGIRLPGLREKTVTSYEETLTCLSMGGQVRTTGATAMNNTSSRSHAIFTIHVEMKKKDDEYAQYYNSLGGNSYTLMVACISPADTNMEETLNTLRYADRARKIKNKPIINRDPQTAEIIRLKQLVIELETRLQSGGLTIKCESSVATCTSVFSSTTSTAASTSIEQDSIMDKVKELAEKNKQLEEENEKLSDELQRAVDNSANLCEKVIKLDLKCERLKNRLDDFKKDTGLDFNVLSSSLDVNSHPELKEQMDKLRHLAEQVNDDKDEPEESIPEQDEDMDQGESLPGTPDSRAMSKEYAFRQAKMTNELQELNKLLEKKERLAKQMTQNDDQMKAMKGQYDHAISGMNSEIETTSKVAEQRRQRLKELEQQMSQLKRKVNDQTKLLKMKEQSEKQVSKMNVDIQVGTVRKQVSKMKDIQIGTVRKTSMKQQRVKLMKQMKEDADEFRRWKMKKEKEVMQLQQKGRKRDCEIAKLQRENQKQQNILKRKGEEAAAANKRLKEALAKQKQVQQERNEKFEKYDTTSIGNRVRSWLSHELEVRVSIREAKYHLNRLLSDRKEMVMTLNDLKDRIDEDAPPTKKLAWIKDGKLDSTSFEVENVKKQIEEVQQQIDERNAQITDLQQKVVDADQECKGKSIWESLHTMVEAKCALKWLLEQAVSSRADSSKAQGELQDSKLHHIDRHDEMEELQKEIEDLKHKHEDNVTRLQKQHEDKVLFLLRQMKAVDSNVTLDVDVRQRMKFQMKAADSNVTLDVDVRQRMKFQMKAVDSNVTLDVDVRQRMKFQMKAVDSNVTLDVDVRQRMKFQQEEIDKLSKLHEEVQKKNDECESLKQHLTKAMYQGKSFALMPSIDADHEVASPFLTPKPKAKAKRKTMGKDESFMSEGEYFAAISDEEDGVDEEEDEEVNSDEEWWRTPKYKRKQSSKIVQPKKDPSRNSITKCNCKGNCLKKICGCRKQGIVCSDHCKCSSQCRNIEQPGSTTNPDDDSISTTLNSTYNLEEKENISSQNSSANEFVEPMIPKRKSRTNNNSEISSSTEGATKKRRLLTGSNSFFKPL</sequence>
<dbReference type="EMBL" id="CAJPWZ010001339">
    <property type="protein sequence ID" value="CAG2213202.1"/>
    <property type="molecule type" value="Genomic_DNA"/>
</dbReference>
<dbReference type="PRINTS" id="PR00380">
    <property type="entry name" value="KINESINHEAVY"/>
</dbReference>
<feature type="domain" description="Kinesin motor" evidence="10">
    <location>
        <begin position="233"/>
        <end position="268"/>
    </location>
</feature>
<dbReference type="InterPro" id="IPR046341">
    <property type="entry name" value="SET_dom_sf"/>
</dbReference>
<keyword evidence="12" id="KW-1185">Reference proteome</keyword>
<dbReference type="Pfam" id="PF25764">
    <property type="entry name" value="KIF21A_4th"/>
    <property type="match status" value="2"/>
</dbReference>
<feature type="region of interest" description="Disordered" evidence="9">
    <location>
        <begin position="427"/>
        <end position="458"/>
    </location>
</feature>
<evidence type="ECO:0000256" key="6">
    <source>
        <dbReference type="ARBA" id="ARBA00023212"/>
    </source>
</evidence>
<dbReference type="GO" id="GO:0051231">
    <property type="term" value="P:spindle elongation"/>
    <property type="evidence" value="ECO:0007669"/>
    <property type="project" value="TreeGrafter"/>
</dbReference>
<evidence type="ECO:0000256" key="8">
    <source>
        <dbReference type="SAM" id="Coils"/>
    </source>
</evidence>
<dbReference type="GO" id="GO:0007052">
    <property type="term" value="P:mitotic spindle organization"/>
    <property type="evidence" value="ECO:0007669"/>
    <property type="project" value="TreeGrafter"/>
</dbReference>
<feature type="coiled-coil region" evidence="8">
    <location>
        <begin position="468"/>
        <end position="558"/>
    </location>
</feature>
<evidence type="ECO:0000313" key="12">
    <source>
        <dbReference type="Proteomes" id="UP000683360"/>
    </source>
</evidence>
<keyword evidence="6" id="KW-0206">Cytoskeleton</keyword>
<dbReference type="SMART" id="SM01114">
    <property type="entry name" value="CXC"/>
    <property type="match status" value="1"/>
</dbReference>
<keyword evidence="4 7" id="KW-0067">ATP-binding</keyword>
<dbReference type="PANTHER" id="PTHR47969:SF15">
    <property type="entry name" value="CHROMOSOME-ASSOCIATED KINESIN KIF4A-RELATED"/>
    <property type="match status" value="1"/>
</dbReference>
<dbReference type="GO" id="GO:0003777">
    <property type="term" value="F:microtubule motor activity"/>
    <property type="evidence" value="ECO:0007669"/>
    <property type="project" value="InterPro"/>
</dbReference>
<feature type="compositionally biased region" description="Polar residues" evidence="9">
    <location>
        <begin position="1210"/>
        <end position="1219"/>
    </location>
</feature>
<keyword evidence="2" id="KW-0963">Cytoplasm</keyword>
<dbReference type="SUPFAM" id="SSF82199">
    <property type="entry name" value="SET domain"/>
    <property type="match status" value="1"/>
</dbReference>
<feature type="coiled-coil region" evidence="8">
    <location>
        <begin position="967"/>
        <end position="1001"/>
    </location>
</feature>
<keyword evidence="5 8" id="KW-0175">Coiled coil</keyword>
<dbReference type="GO" id="GO:0005524">
    <property type="term" value="F:ATP binding"/>
    <property type="evidence" value="ECO:0007669"/>
    <property type="project" value="UniProtKB-UniRule"/>
</dbReference>
<dbReference type="InterPro" id="IPR001752">
    <property type="entry name" value="Kinesin_motor_dom"/>
</dbReference>
<dbReference type="InterPro" id="IPR027640">
    <property type="entry name" value="Kinesin-like_fam"/>
</dbReference>
<proteinExistence type="inferred from homology"/>
<gene>
    <name evidence="11" type="ORF">MEDL_27102</name>
</gene>
<dbReference type="GO" id="GO:0005875">
    <property type="term" value="C:microtubule associated complex"/>
    <property type="evidence" value="ECO:0007669"/>
    <property type="project" value="TreeGrafter"/>
</dbReference>
<evidence type="ECO:0000256" key="7">
    <source>
        <dbReference type="PROSITE-ProRule" id="PRU00283"/>
    </source>
</evidence>
<evidence type="ECO:0000259" key="10">
    <source>
        <dbReference type="PROSITE" id="PS50067"/>
    </source>
</evidence>
<dbReference type="InterPro" id="IPR036961">
    <property type="entry name" value="Kinesin_motor_dom_sf"/>
</dbReference>
<feature type="region of interest" description="Disordered" evidence="9">
    <location>
        <begin position="1163"/>
        <end position="1219"/>
    </location>
</feature>
<evidence type="ECO:0000256" key="9">
    <source>
        <dbReference type="SAM" id="MobiDB-lite"/>
    </source>
</evidence>
<feature type="coiled-coil region" evidence="8">
    <location>
        <begin position="844"/>
        <end position="875"/>
    </location>
</feature>
<comment type="caution">
    <text evidence="11">The sequence shown here is derived from an EMBL/GenBank/DDBJ whole genome shotgun (WGS) entry which is preliminary data.</text>
</comment>
<feature type="coiled-coil region" evidence="8">
    <location>
        <begin position="716"/>
        <end position="796"/>
    </location>
</feature>
<dbReference type="Gene3D" id="3.40.850.10">
    <property type="entry name" value="Kinesin motor domain"/>
    <property type="match status" value="2"/>
</dbReference>
<dbReference type="Proteomes" id="UP000683360">
    <property type="component" value="Unassembled WGS sequence"/>
</dbReference>
<feature type="compositionally biased region" description="Acidic residues" evidence="9">
    <location>
        <begin position="430"/>
        <end position="447"/>
    </location>
</feature>
<dbReference type="InterPro" id="IPR027417">
    <property type="entry name" value="P-loop_NTPase"/>
</dbReference>
<evidence type="ECO:0000256" key="4">
    <source>
        <dbReference type="ARBA" id="ARBA00022840"/>
    </source>
</evidence>
<organism evidence="11 12">
    <name type="scientific">Mytilus edulis</name>
    <name type="common">Blue mussel</name>
    <dbReference type="NCBI Taxonomy" id="6550"/>
    <lineage>
        <taxon>Eukaryota</taxon>
        <taxon>Metazoa</taxon>
        <taxon>Spiralia</taxon>
        <taxon>Lophotrochozoa</taxon>
        <taxon>Mollusca</taxon>
        <taxon>Bivalvia</taxon>
        <taxon>Autobranchia</taxon>
        <taxon>Pteriomorphia</taxon>
        <taxon>Mytilida</taxon>
        <taxon>Mytiloidea</taxon>
        <taxon>Mytilidae</taxon>
        <taxon>Mytilinae</taxon>
        <taxon>Mytilus</taxon>
    </lineage>
</organism>
<accession>A0A8S3RXZ4</accession>
<feature type="coiled-coil region" evidence="8">
    <location>
        <begin position="637"/>
        <end position="685"/>
    </location>
</feature>
<feature type="binding site" evidence="7">
    <location>
        <begin position="87"/>
        <end position="94"/>
    </location>
    <ligand>
        <name>ATP</name>
        <dbReference type="ChEBI" id="CHEBI:30616"/>
    </ligand>
</feature>
<dbReference type="SMART" id="SM00129">
    <property type="entry name" value="KISc"/>
    <property type="match status" value="1"/>
</dbReference>
<evidence type="ECO:0000256" key="2">
    <source>
        <dbReference type="ARBA" id="ARBA00022490"/>
    </source>
</evidence>
<feature type="compositionally biased region" description="Low complexity" evidence="9">
    <location>
        <begin position="1189"/>
        <end position="1200"/>
    </location>
</feature>
<dbReference type="InterPro" id="IPR033467">
    <property type="entry name" value="Tesmin/TSO1-like_CXC"/>
</dbReference>
<comment type="caution">
    <text evidence="7">Lacks conserved residue(s) required for the propagation of feature annotation.</text>
</comment>
<protein>
    <submittedName>
        <fullName evidence="11">KIF4</fullName>
    </submittedName>
</protein>
<evidence type="ECO:0000256" key="3">
    <source>
        <dbReference type="ARBA" id="ARBA00022741"/>
    </source>
</evidence>
<comment type="subcellular location">
    <subcellularLocation>
        <location evidence="1">Cytoplasm</location>
        <location evidence="1">Cytoskeleton</location>
    </subcellularLocation>
</comment>
<evidence type="ECO:0000256" key="1">
    <source>
        <dbReference type="ARBA" id="ARBA00004245"/>
    </source>
</evidence>
<dbReference type="AlphaFoldDB" id="A0A8S3RXZ4"/>
<comment type="similarity">
    <text evidence="7">Belongs to the TRAFAC class myosin-kinesin ATPase superfamily. Kinesin family.</text>
</comment>
<keyword evidence="7" id="KW-0505">Motor protein</keyword>
<name>A0A8S3RXZ4_MYTED</name>
<feature type="domain" description="Kinesin motor" evidence="10">
    <location>
        <begin position="8"/>
        <end position="232"/>
    </location>
</feature>
<dbReference type="Pfam" id="PF00225">
    <property type="entry name" value="Kinesin"/>
    <property type="match status" value="2"/>
</dbReference>
<reference evidence="11" key="1">
    <citation type="submission" date="2021-03" db="EMBL/GenBank/DDBJ databases">
        <authorList>
            <person name="Bekaert M."/>
        </authorList>
    </citation>
    <scope>NUCLEOTIDE SEQUENCE</scope>
</reference>
<dbReference type="SUPFAM" id="SSF52540">
    <property type="entry name" value="P-loop containing nucleoside triphosphate hydrolases"/>
    <property type="match status" value="1"/>
</dbReference>
<keyword evidence="3 7" id="KW-0547">Nucleotide-binding</keyword>